<accession>A0AAF0DR33</accession>
<name>A0AAF0DR33_9BASI</name>
<organism evidence="1 2">
    <name type="scientific">Malassezia brasiliensis</name>
    <dbReference type="NCBI Taxonomy" id="1821822"/>
    <lineage>
        <taxon>Eukaryota</taxon>
        <taxon>Fungi</taxon>
        <taxon>Dikarya</taxon>
        <taxon>Basidiomycota</taxon>
        <taxon>Ustilaginomycotina</taxon>
        <taxon>Malasseziomycetes</taxon>
        <taxon>Malasseziales</taxon>
        <taxon>Malasseziaceae</taxon>
        <taxon>Malassezia</taxon>
    </lineage>
</organism>
<evidence type="ECO:0000313" key="1">
    <source>
        <dbReference type="EMBL" id="WFC94116.1"/>
    </source>
</evidence>
<evidence type="ECO:0000313" key="2">
    <source>
        <dbReference type="Proteomes" id="UP001216638"/>
    </source>
</evidence>
<dbReference type="AlphaFoldDB" id="A0AAF0DR33"/>
<dbReference type="Proteomes" id="UP001216638">
    <property type="component" value="Chromosome 1"/>
</dbReference>
<sequence>MDMNLLFSAFTPSDITHTSESQDDASAVMEPGVDAMLFPAHDFLDLGLALDPLPMDTMDKVLFPSIGAGIPV</sequence>
<protein>
    <submittedName>
        <fullName evidence="1">Uncharacterized protein</fullName>
    </submittedName>
</protein>
<dbReference type="EMBL" id="CP119951">
    <property type="protein sequence ID" value="WFC94116.1"/>
    <property type="molecule type" value="Genomic_DNA"/>
</dbReference>
<proteinExistence type="predicted"/>
<reference evidence="1" key="1">
    <citation type="submission" date="2023-03" db="EMBL/GenBank/DDBJ databases">
        <title>Mating type loci evolution in Malassezia.</title>
        <authorList>
            <person name="Coelho M.A."/>
        </authorList>
    </citation>
    <scope>NUCLEOTIDE SEQUENCE</scope>
    <source>
        <strain evidence="1">CBS 14135</strain>
    </source>
</reference>
<keyword evidence="2" id="KW-1185">Reference proteome</keyword>
<gene>
    <name evidence="1" type="ORF">MBRA1_000746</name>
</gene>